<feature type="region of interest" description="Disordered" evidence="1">
    <location>
        <begin position="134"/>
        <end position="172"/>
    </location>
</feature>
<dbReference type="OrthoDB" id="6253837at2759"/>
<feature type="region of interest" description="Disordered" evidence="1">
    <location>
        <begin position="39"/>
        <end position="63"/>
    </location>
</feature>
<dbReference type="OMA" id="RECELVW"/>
<keyword evidence="4" id="KW-1185">Reference proteome</keyword>
<dbReference type="InterPro" id="IPR019339">
    <property type="entry name" value="CIR_N_dom"/>
</dbReference>
<organism evidence="3 4">
    <name type="scientific">Thalassiosira oceanica</name>
    <name type="common">Marine diatom</name>
    <dbReference type="NCBI Taxonomy" id="159749"/>
    <lineage>
        <taxon>Eukaryota</taxon>
        <taxon>Sar</taxon>
        <taxon>Stramenopiles</taxon>
        <taxon>Ochrophyta</taxon>
        <taxon>Bacillariophyta</taxon>
        <taxon>Coscinodiscophyceae</taxon>
        <taxon>Thalassiosirophycidae</taxon>
        <taxon>Thalassiosirales</taxon>
        <taxon>Thalassiosiraceae</taxon>
        <taxon>Thalassiosira</taxon>
    </lineage>
</organism>
<protein>
    <recommendedName>
        <fullName evidence="2">CBF1-interacting co-repressor CIR N-terminal domain-containing protein</fullName>
    </recommendedName>
</protein>
<sequence length="361" mass="40792">MGGGLAFLTKKSFNPANWSNQRQVWEAKQNAASEQRRVAEREAQLKREREEEDLARAIGGNSEGGRKQLAFMYEAGKISGLDRKPADEADDDLATATKPQGKTGNDSNCNIFERQPGDDDAAAAFRLMLAKGATAATEEDANQTSVSSMKTEQTEAQKQEGEEQLPWEKDGRTALEKEVGRSFRSSGLTLKQQFERFPELKHAPKALKQGEQQDAADVVGLNFKPLGAQIRNVQCLACRFKSGKWGHSKGDRECELVWDPFSSTMTAGACVAVQAKKMVTTQPTEQQGVHARDESREVEQKSDRKRKKESKRRRKDERRKKRHKKKRTRRDSYSSGSDDDSAVERNKQRRRRYRSRSRSHS</sequence>
<feature type="compositionally biased region" description="Basic and acidic residues" evidence="1">
    <location>
        <begin position="152"/>
        <end position="172"/>
    </location>
</feature>
<feature type="compositionally biased region" description="Basic and acidic residues" evidence="1">
    <location>
        <begin position="290"/>
        <end position="302"/>
    </location>
</feature>
<dbReference type="InterPro" id="IPR040014">
    <property type="entry name" value="CIR1"/>
</dbReference>
<evidence type="ECO:0000259" key="2">
    <source>
        <dbReference type="SMART" id="SM01083"/>
    </source>
</evidence>
<gene>
    <name evidence="3" type="ORF">THAOC_24084</name>
</gene>
<feature type="compositionally biased region" description="Polar residues" evidence="1">
    <location>
        <begin position="142"/>
        <end position="151"/>
    </location>
</feature>
<dbReference type="PANTHER" id="PTHR13151:SF2">
    <property type="entry name" value="COREPRESSOR INTERACTING WITH RBPJ 1"/>
    <property type="match status" value="1"/>
</dbReference>
<dbReference type="GO" id="GO:0005634">
    <property type="term" value="C:nucleus"/>
    <property type="evidence" value="ECO:0007669"/>
    <property type="project" value="TreeGrafter"/>
</dbReference>
<dbReference type="AlphaFoldDB" id="K0RUK1"/>
<dbReference type="SMART" id="SM01083">
    <property type="entry name" value="Cir_N"/>
    <property type="match status" value="1"/>
</dbReference>
<dbReference type="GO" id="GO:0003714">
    <property type="term" value="F:transcription corepressor activity"/>
    <property type="evidence" value="ECO:0007669"/>
    <property type="project" value="InterPro"/>
</dbReference>
<feature type="domain" description="CBF1-interacting co-repressor CIR N-terminal" evidence="2">
    <location>
        <begin position="12"/>
        <end position="48"/>
    </location>
</feature>
<accession>K0RUK1</accession>
<evidence type="ECO:0000313" key="4">
    <source>
        <dbReference type="Proteomes" id="UP000266841"/>
    </source>
</evidence>
<comment type="caution">
    <text evidence="3">The sequence shown here is derived from an EMBL/GenBank/DDBJ whole genome shotgun (WGS) entry which is preliminary data.</text>
</comment>
<feature type="compositionally biased region" description="Basic and acidic residues" evidence="1">
    <location>
        <begin position="39"/>
        <end position="49"/>
    </location>
</feature>
<reference evidence="3 4" key="1">
    <citation type="journal article" date="2012" name="Genome Biol.">
        <title>Genome and low-iron response of an oceanic diatom adapted to chronic iron limitation.</title>
        <authorList>
            <person name="Lommer M."/>
            <person name="Specht M."/>
            <person name="Roy A.S."/>
            <person name="Kraemer L."/>
            <person name="Andreson R."/>
            <person name="Gutowska M.A."/>
            <person name="Wolf J."/>
            <person name="Bergner S.V."/>
            <person name="Schilhabel M.B."/>
            <person name="Klostermeier U.C."/>
            <person name="Beiko R.G."/>
            <person name="Rosenstiel P."/>
            <person name="Hippler M."/>
            <person name="Laroche J."/>
        </authorList>
    </citation>
    <scope>NUCLEOTIDE SEQUENCE [LARGE SCALE GENOMIC DNA]</scope>
    <source>
        <strain evidence="3 4">CCMP1005</strain>
    </source>
</reference>
<dbReference type="Proteomes" id="UP000266841">
    <property type="component" value="Unassembled WGS sequence"/>
</dbReference>
<feature type="compositionally biased region" description="Basic residues" evidence="1">
    <location>
        <begin position="347"/>
        <end position="361"/>
    </location>
</feature>
<name>K0RUK1_THAOC</name>
<dbReference type="eggNOG" id="ENOG502SCXB">
    <property type="taxonomic scope" value="Eukaryota"/>
</dbReference>
<feature type="compositionally biased region" description="Polar residues" evidence="1">
    <location>
        <begin position="98"/>
        <end position="110"/>
    </location>
</feature>
<feature type="region of interest" description="Disordered" evidence="1">
    <location>
        <begin position="82"/>
        <end position="116"/>
    </location>
</feature>
<evidence type="ECO:0000313" key="3">
    <source>
        <dbReference type="EMBL" id="EJK56094.1"/>
    </source>
</evidence>
<proteinExistence type="predicted"/>
<evidence type="ECO:0000256" key="1">
    <source>
        <dbReference type="SAM" id="MobiDB-lite"/>
    </source>
</evidence>
<feature type="compositionally biased region" description="Basic residues" evidence="1">
    <location>
        <begin position="303"/>
        <end position="329"/>
    </location>
</feature>
<dbReference type="EMBL" id="AGNL01032446">
    <property type="protein sequence ID" value="EJK56094.1"/>
    <property type="molecule type" value="Genomic_DNA"/>
</dbReference>
<dbReference type="Pfam" id="PF10197">
    <property type="entry name" value="Cir_N"/>
    <property type="match status" value="1"/>
</dbReference>
<dbReference type="PANTHER" id="PTHR13151">
    <property type="entry name" value="CBF1 INTERACTING COREPRESSOR CIR"/>
    <property type="match status" value="1"/>
</dbReference>
<feature type="region of interest" description="Disordered" evidence="1">
    <location>
        <begin position="281"/>
        <end position="361"/>
    </location>
</feature>